<evidence type="ECO:0000256" key="3">
    <source>
        <dbReference type="ARBA" id="ARBA00023164"/>
    </source>
</evidence>
<dbReference type="Gene3D" id="1.10.1060.10">
    <property type="entry name" value="Alpha-helical ferredoxin"/>
    <property type="match status" value="1"/>
</dbReference>
<dbReference type="PRINTS" id="PR00419">
    <property type="entry name" value="ADXRDTASE"/>
</dbReference>
<dbReference type="PANTHER" id="PTHR43100">
    <property type="entry name" value="GLUTAMATE SYNTHASE [NADPH] SMALL CHAIN"/>
    <property type="match status" value="1"/>
</dbReference>
<dbReference type="Pfam" id="PF14691">
    <property type="entry name" value="Fer4_20"/>
    <property type="match status" value="1"/>
</dbReference>
<protein>
    <submittedName>
        <fullName evidence="7">Glutamate synthase</fullName>
    </submittedName>
</protein>
<dbReference type="Gene3D" id="3.50.50.60">
    <property type="entry name" value="FAD/NAD(P)-binding domain"/>
    <property type="match status" value="2"/>
</dbReference>
<comment type="caution">
    <text evidence="7">The sequence shown here is derived from an EMBL/GenBank/DDBJ whole genome shotgun (WGS) entry which is preliminary data.</text>
</comment>
<keyword evidence="1" id="KW-0028">Amino-acid biosynthesis</keyword>
<dbReference type="SUPFAM" id="SSF46548">
    <property type="entry name" value="alpha-helical ferredoxin"/>
    <property type="match status" value="1"/>
</dbReference>
<dbReference type="GO" id="GO:0016639">
    <property type="term" value="F:oxidoreductase activity, acting on the CH-NH2 group of donors, NAD or NADP as acceptor"/>
    <property type="evidence" value="ECO:0007669"/>
    <property type="project" value="InterPro"/>
</dbReference>
<keyword evidence="3" id="KW-0314">Glutamate biosynthesis</keyword>
<dbReference type="InterPro" id="IPR023753">
    <property type="entry name" value="FAD/NAD-binding_dom"/>
</dbReference>
<organism evidence="7 8">
    <name type="scientific">Candidatus Lambdaproteobacteria bacterium RIFOXYD2_FULL_50_16</name>
    <dbReference type="NCBI Taxonomy" id="1817772"/>
    <lineage>
        <taxon>Bacteria</taxon>
        <taxon>Pseudomonadati</taxon>
        <taxon>Pseudomonadota</taxon>
        <taxon>Candidatus Lambdaproteobacteria</taxon>
    </lineage>
</organism>
<dbReference type="EMBL" id="MFNE01000052">
    <property type="protein sequence ID" value="OGG93315.1"/>
    <property type="molecule type" value="Genomic_DNA"/>
</dbReference>
<feature type="domain" description="Dihydroprymidine dehydrogenase" evidence="6">
    <location>
        <begin position="23"/>
        <end position="130"/>
    </location>
</feature>
<sequence length="474" mass="51870">MGKPTGFLEYVRENPKKQPAGQRKQHFNEFETGLTPRRLATQAARCMDCGVPFCNWGCPVQNLIPEFNEYIYQGQWKNAYGSLQSTNNFPEFTGRVCPAPCESACCAGLVDDPVSIKQVELAIIERAYTEGWVEPTPQIPSSSKKIAVIGSGPAGLAAAAQLNLAGHEVTVFEKNEVLGGILALGIPDFKLEKWVVDRRVDIMRRSGITFKTGIEVGKDLKVEQLQKDFDFICLTGGAEKPRGLKQLDGVEGVHMAMTYLTQQNRRNAGRKINVPEIMAKGKQVVVIGGGDTGSDCVGTAIRQGAANVTQLEILPMPPKERGQDNPWPEYPRIHRTSSSQEEGCVRLFGVNTKRALGEGKLTGLECVEVHWTKNEAGQWQMGERPDSQFNIKADLVFLAMGFESPVKEGLLEQLGVELDQRGNVKTTNYQTNLKNVFAAGDMATGQSLVVRAIASGRNMAKSLDAAIKGYSHLS</sequence>
<reference evidence="7 8" key="1">
    <citation type="journal article" date="2016" name="Nat. Commun.">
        <title>Thousands of microbial genomes shed light on interconnected biogeochemical processes in an aquifer system.</title>
        <authorList>
            <person name="Anantharaman K."/>
            <person name="Brown C.T."/>
            <person name="Hug L.A."/>
            <person name="Sharon I."/>
            <person name="Castelle C.J."/>
            <person name="Probst A.J."/>
            <person name="Thomas B.C."/>
            <person name="Singh A."/>
            <person name="Wilkins M.J."/>
            <person name="Karaoz U."/>
            <person name="Brodie E.L."/>
            <person name="Williams K.H."/>
            <person name="Hubbard S.S."/>
            <person name="Banfield J.F."/>
        </authorList>
    </citation>
    <scope>NUCLEOTIDE SEQUENCE [LARGE SCALE GENOMIC DNA]</scope>
</reference>
<dbReference type="AlphaFoldDB" id="A0A1F6G5D4"/>
<dbReference type="InterPro" id="IPR028261">
    <property type="entry name" value="DPD_II"/>
</dbReference>
<comment type="pathway">
    <text evidence="4">Amino-acid biosynthesis.</text>
</comment>
<proteinExistence type="predicted"/>
<evidence type="ECO:0000259" key="5">
    <source>
        <dbReference type="Pfam" id="PF07992"/>
    </source>
</evidence>
<gene>
    <name evidence="7" type="primary">gltD</name>
    <name evidence="7" type="ORF">A2527_13820</name>
</gene>
<dbReference type="SUPFAM" id="SSF51971">
    <property type="entry name" value="Nucleotide-binding domain"/>
    <property type="match status" value="2"/>
</dbReference>
<feature type="domain" description="FAD/NAD(P)-binding" evidence="5">
    <location>
        <begin position="145"/>
        <end position="456"/>
    </location>
</feature>
<evidence type="ECO:0000256" key="4">
    <source>
        <dbReference type="ARBA" id="ARBA00029440"/>
    </source>
</evidence>
<dbReference type="STRING" id="1817772.A2527_13820"/>
<dbReference type="InterPro" id="IPR006005">
    <property type="entry name" value="Glut_synth_ssu1"/>
</dbReference>
<name>A0A1F6G5D4_9PROT</name>
<dbReference type="Proteomes" id="UP000178449">
    <property type="component" value="Unassembled WGS sequence"/>
</dbReference>
<dbReference type="InterPro" id="IPR009051">
    <property type="entry name" value="Helical_ferredxn"/>
</dbReference>
<keyword evidence="2" id="KW-0560">Oxidoreductase</keyword>
<dbReference type="GO" id="GO:0051536">
    <property type="term" value="F:iron-sulfur cluster binding"/>
    <property type="evidence" value="ECO:0007669"/>
    <property type="project" value="InterPro"/>
</dbReference>
<dbReference type="GO" id="GO:0006537">
    <property type="term" value="P:glutamate biosynthetic process"/>
    <property type="evidence" value="ECO:0007669"/>
    <property type="project" value="UniProtKB-KW"/>
</dbReference>
<evidence type="ECO:0000313" key="7">
    <source>
        <dbReference type="EMBL" id="OGG93315.1"/>
    </source>
</evidence>
<evidence type="ECO:0000259" key="6">
    <source>
        <dbReference type="Pfam" id="PF14691"/>
    </source>
</evidence>
<evidence type="ECO:0000256" key="1">
    <source>
        <dbReference type="ARBA" id="ARBA00022605"/>
    </source>
</evidence>
<dbReference type="InterPro" id="IPR036188">
    <property type="entry name" value="FAD/NAD-bd_sf"/>
</dbReference>
<dbReference type="PANTHER" id="PTHR43100:SF1">
    <property type="entry name" value="GLUTAMATE SYNTHASE [NADPH] SMALL CHAIN"/>
    <property type="match status" value="1"/>
</dbReference>
<accession>A0A1F6G5D4</accession>
<dbReference type="NCBIfam" id="TIGR01317">
    <property type="entry name" value="GOGAT_sm_gam"/>
    <property type="match status" value="1"/>
</dbReference>
<dbReference type="InterPro" id="IPR051394">
    <property type="entry name" value="Glutamate_Synthase"/>
</dbReference>
<dbReference type="Pfam" id="PF07992">
    <property type="entry name" value="Pyr_redox_2"/>
    <property type="match status" value="1"/>
</dbReference>
<evidence type="ECO:0000313" key="8">
    <source>
        <dbReference type="Proteomes" id="UP000178449"/>
    </source>
</evidence>
<evidence type="ECO:0000256" key="2">
    <source>
        <dbReference type="ARBA" id="ARBA00023002"/>
    </source>
</evidence>